<dbReference type="AlphaFoldDB" id="A0A914S4R2"/>
<evidence type="ECO:0000313" key="1">
    <source>
        <dbReference type="Proteomes" id="UP000887564"/>
    </source>
</evidence>
<proteinExistence type="predicted"/>
<organism evidence="1 2">
    <name type="scientific">Parascaris equorum</name>
    <name type="common">Equine roundworm</name>
    <dbReference type="NCBI Taxonomy" id="6256"/>
    <lineage>
        <taxon>Eukaryota</taxon>
        <taxon>Metazoa</taxon>
        <taxon>Ecdysozoa</taxon>
        <taxon>Nematoda</taxon>
        <taxon>Chromadorea</taxon>
        <taxon>Rhabditida</taxon>
        <taxon>Spirurina</taxon>
        <taxon>Ascaridomorpha</taxon>
        <taxon>Ascaridoidea</taxon>
        <taxon>Ascarididae</taxon>
        <taxon>Parascaris</taxon>
    </lineage>
</organism>
<dbReference type="WBParaSite" id="PEQ_0001378501-mRNA-1">
    <property type="protein sequence ID" value="PEQ_0001378501-mRNA-1"/>
    <property type="gene ID" value="PEQ_0001378501"/>
</dbReference>
<evidence type="ECO:0000313" key="2">
    <source>
        <dbReference type="WBParaSite" id="PEQ_0001378501-mRNA-1"/>
    </source>
</evidence>
<keyword evidence="1" id="KW-1185">Reference proteome</keyword>
<dbReference type="Proteomes" id="UP000887564">
    <property type="component" value="Unplaced"/>
</dbReference>
<name>A0A914S4R2_PAREQ</name>
<reference evidence="2" key="1">
    <citation type="submission" date="2022-11" db="UniProtKB">
        <authorList>
            <consortium name="WormBaseParasite"/>
        </authorList>
    </citation>
    <scope>IDENTIFICATION</scope>
</reference>
<protein>
    <submittedName>
        <fullName evidence="2">Uncharacterized protein</fullName>
    </submittedName>
</protein>
<sequence length="39" mass="4310">MTITEEKDIKFTKVIVGHLDGSPVKRGSSSTIRFALCPF</sequence>
<accession>A0A914S4R2</accession>